<evidence type="ECO:0000256" key="2">
    <source>
        <dbReference type="ARBA" id="ARBA00022676"/>
    </source>
</evidence>
<comment type="caution">
    <text evidence="8">The sequence shown here is derived from an EMBL/GenBank/DDBJ whole genome shotgun (WGS) entry which is preliminary data.</text>
</comment>
<feature type="domain" description="DarT" evidence="7">
    <location>
        <begin position="15"/>
        <end position="207"/>
    </location>
</feature>
<evidence type="ECO:0000256" key="4">
    <source>
        <dbReference type="ARBA" id="ARBA00022695"/>
    </source>
</evidence>
<protein>
    <submittedName>
        <fullName evidence="8">DUF4433 domain-containing protein</fullName>
    </submittedName>
</protein>
<comment type="similarity">
    <text evidence="6">Belongs to the DarT ADP-ribosyltransferase family.</text>
</comment>
<dbReference type="EMBL" id="JAYMFF010000010">
    <property type="protein sequence ID" value="MEC4176056.1"/>
    <property type="molecule type" value="Genomic_DNA"/>
</dbReference>
<feature type="binding site" evidence="6">
    <location>
        <position position="57"/>
    </location>
    <ligand>
        <name>NAD(+)</name>
        <dbReference type="ChEBI" id="CHEBI:57540"/>
    </ligand>
</feature>
<keyword evidence="2 6" id="KW-0328">Glycosyltransferase</keyword>
<dbReference type="PROSITE" id="PS52018">
    <property type="entry name" value="DART"/>
    <property type="match status" value="1"/>
</dbReference>
<comment type="catalytic activity">
    <reaction evidence="6">
        <text>a thymidine in DNA + NAD(+) = an N-(ADP-alpha-D-ribosyl)-thymidine in DNA + nicotinamide + H(+)</text>
        <dbReference type="Rhea" id="RHEA:71651"/>
        <dbReference type="Rhea" id="RHEA-COMP:13556"/>
        <dbReference type="Rhea" id="RHEA-COMP:18051"/>
        <dbReference type="ChEBI" id="CHEBI:15378"/>
        <dbReference type="ChEBI" id="CHEBI:17154"/>
        <dbReference type="ChEBI" id="CHEBI:57540"/>
        <dbReference type="ChEBI" id="CHEBI:137386"/>
        <dbReference type="ChEBI" id="CHEBI:191199"/>
    </reaction>
</comment>
<keyword evidence="1 6" id="KW-1277">Toxin-antitoxin system</keyword>
<dbReference type="RefSeq" id="WP_326424188.1">
    <property type="nucleotide sequence ID" value="NZ_JAYMFF010000010.1"/>
</dbReference>
<sequence length="208" mass="23002">MGAVARAYAERIGDRKLQYITPIANTPSIMQYGILSHHGASQLAHIDISLGDVQRKRSKKEVVVGRTQLHQYANLYFDARNPMMYRRRSERSSLCVLSVSCDVLDIASTVVADRNAASDYARFFSPMAALDALDFASVFARDWTDPRAPVFYEKRSKKCAEVLVLDCVPPNLIVDACVLCEASAEQLSGKIGAGSGFCVKIDPDLFFE</sequence>
<gene>
    <name evidence="8" type="ORF">VIN30_06310</name>
</gene>
<dbReference type="Proteomes" id="UP001349994">
    <property type="component" value="Unassembled WGS sequence"/>
</dbReference>
<keyword evidence="4 6" id="KW-0548">Nucleotidyltransferase</keyword>
<proteinExistence type="inferred from homology"/>
<keyword evidence="9" id="KW-1185">Reference proteome</keyword>
<dbReference type="InterPro" id="IPR029494">
    <property type="entry name" value="DarT"/>
</dbReference>
<name>A0ABU6IHX6_9ACTN</name>
<evidence type="ECO:0000256" key="1">
    <source>
        <dbReference type="ARBA" id="ARBA00022649"/>
    </source>
</evidence>
<comment type="caution">
    <text evidence="6">Lacks conserved residue(s) required for the propagation of feature annotation.</text>
</comment>
<keyword evidence="3 6" id="KW-0808">Transferase</keyword>
<evidence type="ECO:0000313" key="8">
    <source>
        <dbReference type="EMBL" id="MEC4176056.1"/>
    </source>
</evidence>
<dbReference type="Pfam" id="PF14487">
    <property type="entry name" value="DarT"/>
    <property type="match status" value="1"/>
</dbReference>
<evidence type="ECO:0000256" key="3">
    <source>
        <dbReference type="ARBA" id="ARBA00022679"/>
    </source>
</evidence>
<feature type="active site" description="Proton acceptor" evidence="6">
    <location>
        <position position="57"/>
    </location>
</feature>
<feature type="active site" evidence="6">
    <location>
        <position position="161"/>
    </location>
</feature>
<evidence type="ECO:0000256" key="6">
    <source>
        <dbReference type="PROSITE-ProRule" id="PRU01362"/>
    </source>
</evidence>
<organism evidence="8 9">
    <name type="scientific">Adlercreutzia wanghongyangiae</name>
    <dbReference type="NCBI Taxonomy" id="3111451"/>
    <lineage>
        <taxon>Bacteria</taxon>
        <taxon>Bacillati</taxon>
        <taxon>Actinomycetota</taxon>
        <taxon>Coriobacteriia</taxon>
        <taxon>Eggerthellales</taxon>
        <taxon>Eggerthellaceae</taxon>
        <taxon>Adlercreutzia</taxon>
    </lineage>
</organism>
<evidence type="ECO:0000256" key="5">
    <source>
        <dbReference type="ARBA" id="ARBA00023125"/>
    </source>
</evidence>
<accession>A0ABU6IHX6</accession>
<evidence type="ECO:0000259" key="7">
    <source>
        <dbReference type="PROSITE" id="PS52018"/>
    </source>
</evidence>
<keyword evidence="5 6" id="KW-0238">DNA-binding</keyword>
<evidence type="ECO:0000313" key="9">
    <source>
        <dbReference type="Proteomes" id="UP001349994"/>
    </source>
</evidence>
<reference evidence="8 9" key="1">
    <citation type="submission" date="2024-01" db="EMBL/GenBank/DDBJ databases">
        <title>novel species in genus Adlercreutzia.</title>
        <authorList>
            <person name="Liu X."/>
        </authorList>
    </citation>
    <scope>NUCLEOTIDE SEQUENCE [LARGE SCALE GENOMIC DNA]</scope>
    <source>
        <strain evidence="8 9">R7</strain>
    </source>
</reference>
<feature type="binding site" evidence="6">
    <location>
        <begin position="19"/>
        <end position="21"/>
    </location>
    <ligand>
        <name>NAD(+)</name>
        <dbReference type="ChEBI" id="CHEBI:57540"/>
    </ligand>
</feature>